<feature type="active site" evidence="19">
    <location>
        <position position="333"/>
    </location>
</feature>
<dbReference type="Gene3D" id="3.30.43.10">
    <property type="entry name" value="Uridine Diphospho-n-acetylenolpyruvylglucosamine Reductase, domain 2"/>
    <property type="match status" value="1"/>
</dbReference>
<feature type="domain" description="FAD-binding PCMH-type" evidence="20">
    <location>
        <begin position="17"/>
        <end position="186"/>
    </location>
</feature>
<organism evidence="21 22">
    <name type="scientific">Aquimarina aggregata</name>
    <dbReference type="NCBI Taxonomy" id="1642818"/>
    <lineage>
        <taxon>Bacteria</taxon>
        <taxon>Pseudomonadati</taxon>
        <taxon>Bacteroidota</taxon>
        <taxon>Flavobacteriia</taxon>
        <taxon>Flavobacteriales</taxon>
        <taxon>Flavobacteriaceae</taxon>
        <taxon>Aquimarina</taxon>
    </lineage>
</organism>
<evidence type="ECO:0000256" key="8">
    <source>
        <dbReference type="ARBA" id="ARBA00022618"/>
    </source>
</evidence>
<dbReference type="RefSeq" id="WP_066314133.1">
    <property type="nucleotide sequence ID" value="NZ_LQRT01000013.1"/>
</dbReference>
<evidence type="ECO:0000256" key="15">
    <source>
        <dbReference type="ARBA" id="ARBA00023306"/>
    </source>
</evidence>
<dbReference type="Gene3D" id="3.90.78.10">
    <property type="entry name" value="UDP-N-acetylenolpyruvoylglucosamine reductase, C-terminal domain"/>
    <property type="match status" value="1"/>
</dbReference>
<dbReference type="UniPathway" id="UPA00219"/>
<dbReference type="InterPro" id="IPR016166">
    <property type="entry name" value="FAD-bd_PCMH"/>
</dbReference>
<evidence type="ECO:0000256" key="4">
    <source>
        <dbReference type="ARBA" id="ARBA00004752"/>
    </source>
</evidence>
<dbReference type="Proteomes" id="UP000076715">
    <property type="component" value="Unassembled WGS sequence"/>
</dbReference>
<dbReference type="InterPro" id="IPR016167">
    <property type="entry name" value="FAD-bd_PCMH_sub1"/>
</dbReference>
<dbReference type="GO" id="GO:0051301">
    <property type="term" value="P:cell division"/>
    <property type="evidence" value="ECO:0007669"/>
    <property type="project" value="UniProtKB-KW"/>
</dbReference>
<dbReference type="GO" id="GO:0071949">
    <property type="term" value="F:FAD binding"/>
    <property type="evidence" value="ECO:0007669"/>
    <property type="project" value="InterPro"/>
</dbReference>
<keyword evidence="12 19" id="KW-0133">Cell shape</keyword>
<dbReference type="Gene3D" id="3.30.465.10">
    <property type="match status" value="1"/>
</dbReference>
<keyword evidence="8 19" id="KW-0132">Cell division</keyword>
<comment type="pathway">
    <text evidence="4 19">Cell wall biogenesis; peptidoglycan biosynthesis.</text>
</comment>
<dbReference type="OrthoDB" id="9804753at2"/>
<keyword evidence="22" id="KW-1185">Reference proteome</keyword>
<dbReference type="SUPFAM" id="SSF56194">
    <property type="entry name" value="Uridine diphospho-N-Acetylenolpyruvylglucosamine reductase, MurB, C-terminal domain"/>
    <property type="match status" value="1"/>
</dbReference>
<dbReference type="NCBIfam" id="TIGR00179">
    <property type="entry name" value="murB"/>
    <property type="match status" value="1"/>
</dbReference>
<evidence type="ECO:0000256" key="12">
    <source>
        <dbReference type="ARBA" id="ARBA00022960"/>
    </source>
</evidence>
<proteinExistence type="inferred from homology"/>
<evidence type="ECO:0000256" key="11">
    <source>
        <dbReference type="ARBA" id="ARBA00022857"/>
    </source>
</evidence>
<comment type="similarity">
    <text evidence="19">Belongs to the MurB family.</text>
</comment>
<evidence type="ECO:0000313" key="21">
    <source>
        <dbReference type="EMBL" id="KZS40535.1"/>
    </source>
</evidence>
<evidence type="ECO:0000256" key="5">
    <source>
        <dbReference type="ARBA" id="ARBA00012518"/>
    </source>
</evidence>
<dbReference type="GO" id="GO:0005829">
    <property type="term" value="C:cytosol"/>
    <property type="evidence" value="ECO:0007669"/>
    <property type="project" value="TreeGrafter"/>
</dbReference>
<dbReference type="InterPro" id="IPR036318">
    <property type="entry name" value="FAD-bd_PCMH-like_sf"/>
</dbReference>
<comment type="caution">
    <text evidence="21">The sequence shown here is derived from an EMBL/GenBank/DDBJ whole genome shotgun (WGS) entry which is preliminary data.</text>
</comment>
<comment type="subcellular location">
    <subcellularLocation>
        <location evidence="3 19">Cytoplasm</location>
    </subcellularLocation>
</comment>
<dbReference type="GO" id="GO:0009252">
    <property type="term" value="P:peptidoglycan biosynthetic process"/>
    <property type="evidence" value="ECO:0007669"/>
    <property type="project" value="UniProtKB-UniRule"/>
</dbReference>
<keyword evidence="16 19" id="KW-0961">Cell wall biogenesis/degradation</keyword>
<dbReference type="GO" id="GO:0008762">
    <property type="term" value="F:UDP-N-acetylmuramate dehydrogenase activity"/>
    <property type="evidence" value="ECO:0007669"/>
    <property type="project" value="UniProtKB-UniRule"/>
</dbReference>
<evidence type="ECO:0000259" key="20">
    <source>
        <dbReference type="PROSITE" id="PS51387"/>
    </source>
</evidence>
<name>A0A163AGT2_9FLAO</name>
<evidence type="ECO:0000256" key="19">
    <source>
        <dbReference type="HAMAP-Rule" id="MF_00037"/>
    </source>
</evidence>
<sequence>MKIAYHKSLREYNTFGIDVTAAEFLEITSETELKTILLKETKKPIFILSGGSNMLLTKNLDALVLHIAIKGIKVEKESEDSVIVTANAGENWHEFVQYCISKNYGGLENLSLIPGYVGSAPIQNIGAYGVELKDTFVSCEAVEISTGHSCTFTAKECKFEYRNSIFKNEVKGRYIITKVTFKLTKKNHILNTNYGAIEAALATKKISKPTIKDVSEAVIEIRKSKLPDPAKIGNSGSFFKNPVISSTQYLQLKNLYPTIPSYKINEESIKIPAGWLIEQCGFKGKRWGDAGVHEKQALVLVNYNKATGKEILEVSLNIKKEVLDKFNIKLETEVNIL</sequence>
<evidence type="ECO:0000256" key="14">
    <source>
        <dbReference type="ARBA" id="ARBA00023002"/>
    </source>
</evidence>
<protein>
    <recommendedName>
        <fullName evidence="6 19">UDP-N-acetylenolpyruvoylglucosamine reductase</fullName>
        <ecNumber evidence="5 19">1.3.1.98</ecNumber>
    </recommendedName>
    <alternativeName>
        <fullName evidence="17 19">UDP-N-acetylmuramate dehydrogenase</fullName>
    </alternativeName>
</protein>
<dbReference type="PROSITE" id="PS51387">
    <property type="entry name" value="FAD_PCMH"/>
    <property type="match status" value="1"/>
</dbReference>
<evidence type="ECO:0000256" key="3">
    <source>
        <dbReference type="ARBA" id="ARBA00004496"/>
    </source>
</evidence>
<comment type="catalytic activity">
    <reaction evidence="18 19">
        <text>UDP-N-acetyl-alpha-D-muramate + NADP(+) = UDP-N-acetyl-3-O-(1-carboxyvinyl)-alpha-D-glucosamine + NADPH + H(+)</text>
        <dbReference type="Rhea" id="RHEA:12248"/>
        <dbReference type="ChEBI" id="CHEBI:15378"/>
        <dbReference type="ChEBI" id="CHEBI:57783"/>
        <dbReference type="ChEBI" id="CHEBI:58349"/>
        <dbReference type="ChEBI" id="CHEBI:68483"/>
        <dbReference type="ChEBI" id="CHEBI:70757"/>
        <dbReference type="EC" id="1.3.1.98"/>
    </reaction>
</comment>
<keyword evidence="14 19" id="KW-0560">Oxidoreductase</keyword>
<dbReference type="STRING" id="1642818.AWE51_06170"/>
<keyword evidence="7 19" id="KW-0963">Cytoplasm</keyword>
<dbReference type="Pfam" id="PF01565">
    <property type="entry name" value="FAD_binding_4"/>
    <property type="match status" value="1"/>
</dbReference>
<dbReference type="GO" id="GO:0008360">
    <property type="term" value="P:regulation of cell shape"/>
    <property type="evidence" value="ECO:0007669"/>
    <property type="project" value="UniProtKB-KW"/>
</dbReference>
<dbReference type="NCBIfam" id="NF000755">
    <property type="entry name" value="PRK00046.1"/>
    <property type="match status" value="1"/>
</dbReference>
<dbReference type="Pfam" id="PF02873">
    <property type="entry name" value="MurB_C"/>
    <property type="match status" value="1"/>
</dbReference>
<evidence type="ECO:0000256" key="9">
    <source>
        <dbReference type="ARBA" id="ARBA00022630"/>
    </source>
</evidence>
<comment type="cofactor">
    <cofactor evidence="1 19">
        <name>FAD</name>
        <dbReference type="ChEBI" id="CHEBI:57692"/>
    </cofactor>
</comment>
<evidence type="ECO:0000313" key="22">
    <source>
        <dbReference type="Proteomes" id="UP000076715"/>
    </source>
</evidence>
<dbReference type="GO" id="GO:0071555">
    <property type="term" value="P:cell wall organization"/>
    <property type="evidence" value="ECO:0007669"/>
    <property type="project" value="UniProtKB-KW"/>
</dbReference>
<dbReference type="InterPro" id="IPR011601">
    <property type="entry name" value="MurB_C"/>
</dbReference>
<dbReference type="EMBL" id="LQRT01000013">
    <property type="protein sequence ID" value="KZS40535.1"/>
    <property type="molecule type" value="Genomic_DNA"/>
</dbReference>
<evidence type="ECO:0000256" key="18">
    <source>
        <dbReference type="ARBA" id="ARBA00048914"/>
    </source>
</evidence>
<evidence type="ECO:0000256" key="13">
    <source>
        <dbReference type="ARBA" id="ARBA00022984"/>
    </source>
</evidence>
<feature type="active site" evidence="19">
    <location>
        <position position="162"/>
    </location>
</feature>
<feature type="active site" description="Proton donor" evidence="19">
    <location>
        <position position="237"/>
    </location>
</feature>
<keyword evidence="9 19" id="KW-0285">Flavoprotein</keyword>
<dbReference type="InterPro" id="IPR016169">
    <property type="entry name" value="FAD-bd_PCMH_sub2"/>
</dbReference>
<evidence type="ECO:0000256" key="1">
    <source>
        <dbReference type="ARBA" id="ARBA00001974"/>
    </source>
</evidence>
<dbReference type="PANTHER" id="PTHR21071:SF4">
    <property type="entry name" value="UDP-N-ACETYLENOLPYRUVOYLGLUCOSAMINE REDUCTASE"/>
    <property type="match status" value="1"/>
</dbReference>
<evidence type="ECO:0000256" key="10">
    <source>
        <dbReference type="ARBA" id="ARBA00022827"/>
    </source>
</evidence>
<evidence type="ECO:0000256" key="7">
    <source>
        <dbReference type="ARBA" id="ARBA00022490"/>
    </source>
</evidence>
<keyword evidence="10 19" id="KW-0274">FAD</keyword>
<evidence type="ECO:0000256" key="2">
    <source>
        <dbReference type="ARBA" id="ARBA00003921"/>
    </source>
</evidence>
<dbReference type="HAMAP" id="MF_00037">
    <property type="entry name" value="MurB"/>
    <property type="match status" value="1"/>
</dbReference>
<dbReference type="AlphaFoldDB" id="A0A163AGT2"/>
<reference evidence="21" key="1">
    <citation type="submission" date="2016-01" db="EMBL/GenBank/DDBJ databases">
        <title>The draft genome sequence of Aquimarina sp. RZW4-3-2.</title>
        <authorList>
            <person name="Wang Y."/>
        </authorList>
    </citation>
    <scope>NUCLEOTIDE SEQUENCE [LARGE SCALE GENOMIC DNA]</scope>
    <source>
        <strain evidence="21">RZW4-3-2</strain>
    </source>
</reference>
<keyword evidence="13 19" id="KW-0573">Peptidoglycan synthesis</keyword>
<evidence type="ECO:0000256" key="16">
    <source>
        <dbReference type="ARBA" id="ARBA00023316"/>
    </source>
</evidence>
<comment type="function">
    <text evidence="2 19">Cell wall formation.</text>
</comment>
<keyword evidence="15 19" id="KW-0131">Cell cycle</keyword>
<evidence type="ECO:0000256" key="6">
    <source>
        <dbReference type="ARBA" id="ARBA00015188"/>
    </source>
</evidence>
<dbReference type="SUPFAM" id="SSF56176">
    <property type="entry name" value="FAD-binding/transporter-associated domain-like"/>
    <property type="match status" value="1"/>
</dbReference>
<gene>
    <name evidence="19" type="primary">murB</name>
    <name evidence="21" type="ORF">AWE51_06170</name>
</gene>
<evidence type="ECO:0000256" key="17">
    <source>
        <dbReference type="ARBA" id="ARBA00031026"/>
    </source>
</evidence>
<dbReference type="InterPro" id="IPR006094">
    <property type="entry name" value="Oxid_FAD_bind_N"/>
</dbReference>
<dbReference type="PANTHER" id="PTHR21071">
    <property type="entry name" value="UDP-N-ACETYLENOLPYRUVOYLGLUCOSAMINE REDUCTASE"/>
    <property type="match status" value="1"/>
</dbReference>
<accession>A0A163AGT2</accession>
<keyword evidence="11 19" id="KW-0521">NADP</keyword>
<dbReference type="InterPro" id="IPR036635">
    <property type="entry name" value="MurB_C_sf"/>
</dbReference>
<dbReference type="InterPro" id="IPR003170">
    <property type="entry name" value="MurB"/>
</dbReference>
<dbReference type="EC" id="1.3.1.98" evidence="5 19"/>